<evidence type="ECO:0000256" key="2">
    <source>
        <dbReference type="ARBA" id="ARBA00023239"/>
    </source>
</evidence>
<dbReference type="GO" id="GO:0008840">
    <property type="term" value="F:4-hydroxy-tetrahydrodipicolinate synthase activity"/>
    <property type="evidence" value="ECO:0007669"/>
    <property type="project" value="TreeGrafter"/>
</dbReference>
<dbReference type="Gene3D" id="3.20.20.70">
    <property type="entry name" value="Aldolase class I"/>
    <property type="match status" value="1"/>
</dbReference>
<evidence type="ECO:0000256" key="4">
    <source>
        <dbReference type="PIRNR" id="PIRNR001365"/>
    </source>
</evidence>
<keyword evidence="3" id="KW-0704">Schiff base</keyword>
<feature type="active site" description="Proton donor/acceptor" evidence="5">
    <location>
        <position position="135"/>
    </location>
</feature>
<feature type="active site" description="Schiff-base intermediate with substrate" evidence="5">
    <location>
        <position position="162"/>
    </location>
</feature>
<keyword evidence="8" id="KW-1185">Reference proteome</keyword>
<name>A0A1T4K744_9ACTN</name>
<dbReference type="InterPro" id="IPR002220">
    <property type="entry name" value="DapA-like"/>
</dbReference>
<dbReference type="AlphaFoldDB" id="A0A1T4K744"/>
<keyword evidence="2 4" id="KW-0456">Lyase</keyword>
<protein>
    <submittedName>
        <fullName evidence="7">4-hydroxy-tetrahydrodipicolinate synthase</fullName>
    </submittedName>
</protein>
<sequence>MSLHAQVITAVPTPFTPDERLDRDGLETLLRAIRDRGADAVFAAGTTGEFTALDDDERLDVIAAALEVFGPEGTYAHVGAAASLQAERLARRAVEAGAARLAAITPFFLPAPEEAVLRYYERLVAAAGDAEVFAYLFQARTTTPMPPETLGRLAEVGVRGAKISGEDDAAVAAYLAAAPRDFVVISGNDVSFGELVRSGGAGIVSGVSSVFPEPFTALRDALRSGDAEAARAAQAGVERAVSAVKAGSIAHLKAGLEVRGLPAGPARVSCAPVTAEDLRVLRETAEALG</sequence>
<dbReference type="InterPro" id="IPR020624">
    <property type="entry name" value="Schiff_base-form_aldolases_CS"/>
</dbReference>
<accession>A0A1T4K744</accession>
<dbReference type="PIRSF" id="PIRSF001365">
    <property type="entry name" value="DHDPS"/>
    <property type="match status" value="1"/>
</dbReference>
<evidence type="ECO:0000256" key="6">
    <source>
        <dbReference type="PIRSR" id="PIRSR001365-2"/>
    </source>
</evidence>
<evidence type="ECO:0000256" key="5">
    <source>
        <dbReference type="PIRSR" id="PIRSR001365-1"/>
    </source>
</evidence>
<evidence type="ECO:0000256" key="1">
    <source>
        <dbReference type="ARBA" id="ARBA00007592"/>
    </source>
</evidence>
<comment type="similarity">
    <text evidence="1 4">Belongs to the DapA family.</text>
</comment>
<dbReference type="PANTHER" id="PTHR12128:SF66">
    <property type="entry name" value="4-HYDROXY-2-OXOGLUTARATE ALDOLASE, MITOCHONDRIAL"/>
    <property type="match status" value="1"/>
</dbReference>
<evidence type="ECO:0000313" key="7">
    <source>
        <dbReference type="EMBL" id="SJZ38270.1"/>
    </source>
</evidence>
<dbReference type="PANTHER" id="PTHR12128">
    <property type="entry name" value="DIHYDRODIPICOLINATE SYNTHASE"/>
    <property type="match status" value="1"/>
</dbReference>
<dbReference type="PROSITE" id="PS00665">
    <property type="entry name" value="DHDPS_1"/>
    <property type="match status" value="1"/>
</dbReference>
<dbReference type="Pfam" id="PF00701">
    <property type="entry name" value="DHDPS"/>
    <property type="match status" value="1"/>
</dbReference>
<dbReference type="SUPFAM" id="SSF51569">
    <property type="entry name" value="Aldolase"/>
    <property type="match status" value="1"/>
</dbReference>
<dbReference type="EMBL" id="FUWS01000001">
    <property type="protein sequence ID" value="SJZ38270.1"/>
    <property type="molecule type" value="Genomic_DNA"/>
</dbReference>
<proteinExistence type="inferred from homology"/>
<feature type="binding site" evidence="6">
    <location>
        <position position="47"/>
    </location>
    <ligand>
        <name>pyruvate</name>
        <dbReference type="ChEBI" id="CHEBI:15361"/>
    </ligand>
</feature>
<dbReference type="Proteomes" id="UP000190637">
    <property type="component" value="Unassembled WGS sequence"/>
</dbReference>
<reference evidence="7 8" key="1">
    <citation type="submission" date="2017-02" db="EMBL/GenBank/DDBJ databases">
        <authorList>
            <person name="Peterson S.W."/>
        </authorList>
    </citation>
    <scope>NUCLEOTIDE SEQUENCE [LARGE SCALE GENOMIC DNA]</scope>
    <source>
        <strain evidence="7 8">DSM 45154</strain>
    </source>
</reference>
<dbReference type="PRINTS" id="PR00146">
    <property type="entry name" value="DHPICSNTHASE"/>
</dbReference>
<dbReference type="STRING" id="1122192.SAMN02745673_00204"/>
<dbReference type="CDD" id="cd00408">
    <property type="entry name" value="DHDPS-like"/>
    <property type="match status" value="1"/>
</dbReference>
<feature type="binding site" evidence="6">
    <location>
        <position position="204"/>
    </location>
    <ligand>
        <name>pyruvate</name>
        <dbReference type="ChEBI" id="CHEBI:15361"/>
    </ligand>
</feature>
<evidence type="ECO:0000256" key="3">
    <source>
        <dbReference type="ARBA" id="ARBA00023270"/>
    </source>
</evidence>
<dbReference type="InterPro" id="IPR013785">
    <property type="entry name" value="Aldolase_TIM"/>
</dbReference>
<evidence type="ECO:0000313" key="8">
    <source>
        <dbReference type="Proteomes" id="UP000190637"/>
    </source>
</evidence>
<dbReference type="OrthoDB" id="3175637at2"/>
<dbReference type="RefSeq" id="WP_078759647.1">
    <property type="nucleotide sequence ID" value="NZ_FUWS01000001.1"/>
</dbReference>
<dbReference type="SMART" id="SM01130">
    <property type="entry name" value="DHDPS"/>
    <property type="match status" value="1"/>
</dbReference>
<gene>
    <name evidence="7" type="ORF">SAMN02745673_00204</name>
</gene>
<organism evidence="7 8">
    <name type="scientific">Marinactinospora thermotolerans DSM 45154</name>
    <dbReference type="NCBI Taxonomy" id="1122192"/>
    <lineage>
        <taxon>Bacteria</taxon>
        <taxon>Bacillati</taxon>
        <taxon>Actinomycetota</taxon>
        <taxon>Actinomycetes</taxon>
        <taxon>Streptosporangiales</taxon>
        <taxon>Nocardiopsidaceae</taxon>
        <taxon>Marinactinospora</taxon>
    </lineage>
</organism>